<name>A0ABD2TAD4_9SOLN</name>
<feature type="transmembrane region" description="Helical" evidence="1">
    <location>
        <begin position="84"/>
        <end position="104"/>
    </location>
</feature>
<evidence type="ECO:0000256" key="1">
    <source>
        <dbReference type="SAM" id="Phobius"/>
    </source>
</evidence>
<sequence length="148" mass="17598">MVKGPYPSTETHLEQRKDPISWPTSKIWPIFPFLPLLLFLILSRCNSNKQEPDELSPKSSGLPQISLFLLRFRTFKRARHELDALEVPTVIFIPISLLFFFLYFNFHSKWYELVHEPVGNPYLLRDFEIFQNPTSKIFSNFRDFSPYK</sequence>
<feature type="transmembrane region" description="Helical" evidence="1">
    <location>
        <begin position="20"/>
        <end position="42"/>
    </location>
</feature>
<dbReference type="Proteomes" id="UP001627284">
    <property type="component" value="Unassembled WGS sequence"/>
</dbReference>
<comment type="caution">
    <text evidence="2">The sequence shown here is derived from an EMBL/GenBank/DDBJ whole genome shotgun (WGS) entry which is preliminary data.</text>
</comment>
<keyword evidence="1" id="KW-1133">Transmembrane helix</keyword>
<reference evidence="2 3" key="1">
    <citation type="submission" date="2024-05" db="EMBL/GenBank/DDBJ databases">
        <title>De novo assembly of an allotetraploid wild potato.</title>
        <authorList>
            <person name="Hosaka A.J."/>
        </authorList>
    </citation>
    <scope>NUCLEOTIDE SEQUENCE [LARGE SCALE GENOMIC DNA]</scope>
    <source>
        <tissue evidence="2">Young leaves</tissue>
    </source>
</reference>
<keyword evidence="3" id="KW-1185">Reference proteome</keyword>
<keyword evidence="1" id="KW-0812">Transmembrane</keyword>
<gene>
    <name evidence="2" type="ORF">AABB24_020993</name>
</gene>
<proteinExistence type="predicted"/>
<accession>A0ABD2TAD4</accession>
<dbReference type="AlphaFoldDB" id="A0ABD2TAD4"/>
<evidence type="ECO:0000313" key="2">
    <source>
        <dbReference type="EMBL" id="KAL3353278.1"/>
    </source>
</evidence>
<dbReference type="EMBL" id="JBJKTR010000012">
    <property type="protein sequence ID" value="KAL3353277.1"/>
    <property type="molecule type" value="Genomic_DNA"/>
</dbReference>
<organism evidence="2 3">
    <name type="scientific">Solanum stoloniferum</name>
    <dbReference type="NCBI Taxonomy" id="62892"/>
    <lineage>
        <taxon>Eukaryota</taxon>
        <taxon>Viridiplantae</taxon>
        <taxon>Streptophyta</taxon>
        <taxon>Embryophyta</taxon>
        <taxon>Tracheophyta</taxon>
        <taxon>Spermatophyta</taxon>
        <taxon>Magnoliopsida</taxon>
        <taxon>eudicotyledons</taxon>
        <taxon>Gunneridae</taxon>
        <taxon>Pentapetalae</taxon>
        <taxon>asterids</taxon>
        <taxon>lamiids</taxon>
        <taxon>Solanales</taxon>
        <taxon>Solanaceae</taxon>
        <taxon>Solanoideae</taxon>
        <taxon>Solaneae</taxon>
        <taxon>Solanum</taxon>
    </lineage>
</organism>
<keyword evidence="1" id="KW-0472">Membrane</keyword>
<protein>
    <submittedName>
        <fullName evidence="2">Uncharacterized protein</fullName>
    </submittedName>
</protein>
<dbReference type="EMBL" id="JBJKTR010000012">
    <property type="protein sequence ID" value="KAL3353278.1"/>
    <property type="molecule type" value="Genomic_DNA"/>
</dbReference>
<evidence type="ECO:0000313" key="3">
    <source>
        <dbReference type="Proteomes" id="UP001627284"/>
    </source>
</evidence>